<keyword evidence="2" id="KW-1185">Reference proteome</keyword>
<organism evidence="1 2">
    <name type="scientific">Gloeothece citriformis (strain PCC 7424)</name>
    <name type="common">Cyanothece sp. (strain PCC 7424)</name>
    <dbReference type="NCBI Taxonomy" id="65393"/>
    <lineage>
        <taxon>Bacteria</taxon>
        <taxon>Bacillati</taxon>
        <taxon>Cyanobacteriota</taxon>
        <taxon>Cyanophyceae</taxon>
        <taxon>Oscillatoriophycideae</taxon>
        <taxon>Chroococcales</taxon>
        <taxon>Aphanothecaceae</taxon>
        <taxon>Gloeothece</taxon>
        <taxon>Gloeothece citriformis</taxon>
    </lineage>
</organism>
<dbReference type="STRING" id="65393.PCC7424_1323"/>
<dbReference type="Gene3D" id="3.40.50.1010">
    <property type="entry name" value="5'-nuclease"/>
    <property type="match status" value="1"/>
</dbReference>
<protein>
    <recommendedName>
        <fullName evidence="3">PIN domain-containing protein</fullName>
    </recommendedName>
</protein>
<evidence type="ECO:0008006" key="3">
    <source>
        <dbReference type="Google" id="ProtNLM"/>
    </source>
</evidence>
<dbReference type="RefSeq" id="WP_012598714.1">
    <property type="nucleotide sequence ID" value="NC_011729.1"/>
</dbReference>
<dbReference type="EMBL" id="CP001291">
    <property type="protein sequence ID" value="ACK69768.1"/>
    <property type="molecule type" value="Genomic_DNA"/>
</dbReference>
<reference evidence="2" key="1">
    <citation type="journal article" date="2011" name="MBio">
        <title>Novel metabolic attributes of the genus Cyanothece, comprising a group of unicellular nitrogen-fixing Cyanobacteria.</title>
        <authorList>
            <person name="Bandyopadhyay A."/>
            <person name="Elvitigala T."/>
            <person name="Welsh E."/>
            <person name="Stockel J."/>
            <person name="Liberton M."/>
            <person name="Min H."/>
            <person name="Sherman L.A."/>
            <person name="Pakrasi H.B."/>
        </authorList>
    </citation>
    <scope>NUCLEOTIDE SEQUENCE [LARGE SCALE GENOMIC DNA]</scope>
    <source>
        <strain evidence="2">PCC 7424</strain>
    </source>
</reference>
<dbReference type="KEGG" id="cyc:PCC7424_1323"/>
<name>B7K7K0_GLOC7</name>
<dbReference type="HOGENOM" id="CLU_142852_0_0_3"/>
<dbReference type="AlphaFoldDB" id="B7K7K0"/>
<accession>B7K7K0</accession>
<proteinExistence type="predicted"/>
<dbReference type="OrthoDB" id="461957at2"/>
<dbReference type="SUPFAM" id="SSF88723">
    <property type="entry name" value="PIN domain-like"/>
    <property type="match status" value="1"/>
</dbReference>
<dbReference type="eggNOG" id="COG1487">
    <property type="taxonomic scope" value="Bacteria"/>
</dbReference>
<evidence type="ECO:0000313" key="1">
    <source>
        <dbReference type="EMBL" id="ACK69768.1"/>
    </source>
</evidence>
<evidence type="ECO:0000313" key="2">
    <source>
        <dbReference type="Proteomes" id="UP000002384"/>
    </source>
</evidence>
<sequence length="156" mass="18039">MIVILDSSVLGMVINPNIEQINQCEEWFYSLLARGITVYSSDICDYEVRRSLILDKINRNKLTSKGIEKLNDLRDTITFLPLTSTLMLEAAECWAEVRRQGLPTADEKNIDADMIICAQWRLLKKEYPNRTIIIATTNIRHLNILAEAEKWENIRV</sequence>
<gene>
    <name evidence="1" type="ordered locus">PCC7424_1323</name>
</gene>
<dbReference type="InterPro" id="IPR029060">
    <property type="entry name" value="PIN-like_dom_sf"/>
</dbReference>
<dbReference type="Proteomes" id="UP000002384">
    <property type="component" value="Chromosome"/>
</dbReference>